<protein>
    <submittedName>
        <fullName evidence="2">Uncharacterized protein</fullName>
    </submittedName>
</protein>
<dbReference type="OrthoDB" id="9875598at2"/>
<accession>A0A2A2WQE7</accession>
<evidence type="ECO:0000313" key="3">
    <source>
        <dbReference type="Proteomes" id="UP000218810"/>
    </source>
</evidence>
<keyword evidence="3" id="KW-1185">Reference proteome</keyword>
<reference evidence="3" key="1">
    <citation type="submission" date="2017-09" db="EMBL/GenBank/DDBJ databases">
        <authorList>
            <person name="Zhang Y."/>
            <person name="Huang X."/>
            <person name="Liu J."/>
            <person name="Lu L."/>
            <person name="Peng K."/>
        </authorList>
    </citation>
    <scope>NUCLEOTIDE SEQUENCE [LARGE SCALE GENOMIC DNA]</scope>
    <source>
        <strain evidence="3">S-XJ-1</strain>
    </source>
</reference>
<organism evidence="2 3">
    <name type="scientific">Dietzia natronolimnaea</name>
    <dbReference type="NCBI Taxonomy" id="161920"/>
    <lineage>
        <taxon>Bacteria</taxon>
        <taxon>Bacillati</taxon>
        <taxon>Actinomycetota</taxon>
        <taxon>Actinomycetes</taxon>
        <taxon>Mycobacteriales</taxon>
        <taxon>Dietziaceae</taxon>
        <taxon>Dietzia</taxon>
    </lineage>
</organism>
<evidence type="ECO:0000313" key="2">
    <source>
        <dbReference type="EMBL" id="PAY23408.1"/>
    </source>
</evidence>
<gene>
    <name evidence="2" type="ORF">CEY15_08840</name>
</gene>
<dbReference type="RefSeq" id="WP_095718119.1">
    <property type="nucleotide sequence ID" value="NZ_NTGA01000015.1"/>
</dbReference>
<dbReference type="AlphaFoldDB" id="A0A2A2WQE7"/>
<proteinExistence type="predicted"/>
<feature type="region of interest" description="Disordered" evidence="1">
    <location>
        <begin position="26"/>
        <end position="77"/>
    </location>
</feature>
<evidence type="ECO:0000256" key="1">
    <source>
        <dbReference type="SAM" id="MobiDB-lite"/>
    </source>
</evidence>
<sequence length="77" mass="7848">MGLIDKIKNIGRNPARLNSAVAKTGDYLNDKAGGANKRQQDSGADGPDSSPAHDPADVQPDDTVTGDRPPAGGQPPA</sequence>
<dbReference type="EMBL" id="NTGA01000015">
    <property type="protein sequence ID" value="PAY23408.1"/>
    <property type="molecule type" value="Genomic_DNA"/>
</dbReference>
<name>A0A2A2WQE7_9ACTN</name>
<dbReference type="Proteomes" id="UP000218810">
    <property type="component" value="Unassembled WGS sequence"/>
</dbReference>
<comment type="caution">
    <text evidence="2">The sequence shown here is derived from an EMBL/GenBank/DDBJ whole genome shotgun (WGS) entry which is preliminary data.</text>
</comment>